<dbReference type="Pfam" id="PF07727">
    <property type="entry name" value="RVT_2"/>
    <property type="match status" value="1"/>
</dbReference>
<organism evidence="6">
    <name type="scientific">Fagus sylvatica</name>
    <name type="common">Beechnut</name>
    <dbReference type="NCBI Taxonomy" id="28930"/>
    <lineage>
        <taxon>Eukaryota</taxon>
        <taxon>Viridiplantae</taxon>
        <taxon>Streptophyta</taxon>
        <taxon>Embryophyta</taxon>
        <taxon>Tracheophyta</taxon>
        <taxon>Spermatophyta</taxon>
        <taxon>Magnoliopsida</taxon>
        <taxon>eudicotyledons</taxon>
        <taxon>Gunneridae</taxon>
        <taxon>Pentapetalae</taxon>
        <taxon>rosids</taxon>
        <taxon>fabids</taxon>
        <taxon>Fagales</taxon>
        <taxon>Fagaceae</taxon>
        <taxon>Fagus</taxon>
    </lineage>
</organism>
<dbReference type="InterPro" id="IPR013103">
    <property type="entry name" value="RVT_2"/>
</dbReference>
<keyword evidence="2" id="KW-0479">Metal-binding</keyword>
<dbReference type="PANTHER" id="PTHR42648">
    <property type="entry name" value="TRANSPOSASE, PUTATIVE-RELATED"/>
    <property type="match status" value="1"/>
</dbReference>
<gene>
    <name evidence="6" type="ORF">FSB_LOCUS32634</name>
</gene>
<dbReference type="InterPro" id="IPR054722">
    <property type="entry name" value="PolX-like_BBD"/>
</dbReference>
<dbReference type="GO" id="GO:0046872">
    <property type="term" value="F:metal ion binding"/>
    <property type="evidence" value="ECO:0007669"/>
    <property type="project" value="UniProtKB-KW"/>
</dbReference>
<dbReference type="InterPro" id="IPR036397">
    <property type="entry name" value="RNaseH_sf"/>
</dbReference>
<dbReference type="InterPro" id="IPR001584">
    <property type="entry name" value="Integrase_cat-core"/>
</dbReference>
<accession>A0A2N9GYB5</accession>
<dbReference type="InterPro" id="IPR012337">
    <property type="entry name" value="RNaseH-like_sf"/>
</dbReference>
<feature type="compositionally biased region" description="Basic and acidic residues" evidence="4">
    <location>
        <begin position="515"/>
        <end position="532"/>
    </location>
</feature>
<feature type="compositionally biased region" description="Pro residues" evidence="4">
    <location>
        <begin position="555"/>
        <end position="569"/>
    </location>
</feature>
<keyword evidence="3" id="KW-0378">Hydrolase</keyword>
<dbReference type="Pfam" id="PF13976">
    <property type="entry name" value="gag_pre-integrs"/>
    <property type="match status" value="1"/>
</dbReference>
<dbReference type="EMBL" id="OIVN01002569">
    <property type="protein sequence ID" value="SPD04752.1"/>
    <property type="molecule type" value="Genomic_DNA"/>
</dbReference>
<feature type="region of interest" description="Disordered" evidence="4">
    <location>
        <begin position="301"/>
        <end position="330"/>
    </location>
</feature>
<dbReference type="GO" id="GO:0006508">
    <property type="term" value="P:proteolysis"/>
    <property type="evidence" value="ECO:0007669"/>
    <property type="project" value="UniProtKB-KW"/>
</dbReference>
<evidence type="ECO:0000256" key="3">
    <source>
        <dbReference type="ARBA" id="ARBA00022801"/>
    </source>
</evidence>
<dbReference type="SUPFAM" id="SSF53098">
    <property type="entry name" value="Ribonuclease H-like"/>
    <property type="match status" value="1"/>
</dbReference>
<dbReference type="PROSITE" id="PS50994">
    <property type="entry name" value="INTEGRASE"/>
    <property type="match status" value="1"/>
</dbReference>
<name>A0A2N9GYB5_FAGSY</name>
<dbReference type="Pfam" id="PF22936">
    <property type="entry name" value="Pol_BBD"/>
    <property type="match status" value="1"/>
</dbReference>
<evidence type="ECO:0000256" key="1">
    <source>
        <dbReference type="ARBA" id="ARBA00022670"/>
    </source>
</evidence>
<evidence type="ECO:0000256" key="4">
    <source>
        <dbReference type="SAM" id="MobiDB-lite"/>
    </source>
</evidence>
<dbReference type="GO" id="GO:0008233">
    <property type="term" value="F:peptidase activity"/>
    <property type="evidence" value="ECO:0007669"/>
    <property type="project" value="UniProtKB-KW"/>
</dbReference>
<dbReference type="InterPro" id="IPR039537">
    <property type="entry name" value="Retrotran_Ty1/copia-like"/>
</dbReference>
<dbReference type="GO" id="GO:0003676">
    <property type="term" value="F:nucleic acid binding"/>
    <property type="evidence" value="ECO:0007669"/>
    <property type="project" value="InterPro"/>
</dbReference>
<dbReference type="InterPro" id="IPR025724">
    <property type="entry name" value="GAG-pre-integrase_dom"/>
</dbReference>
<dbReference type="PANTHER" id="PTHR42648:SF28">
    <property type="entry name" value="TRANSPOSON-ENCODED PROTEIN WITH RIBONUCLEASE H-LIKE AND RETROVIRUS ZINC FINGER-LIKE DOMAINS"/>
    <property type="match status" value="1"/>
</dbReference>
<evidence type="ECO:0000313" key="6">
    <source>
        <dbReference type="EMBL" id="SPD04752.1"/>
    </source>
</evidence>
<reference evidence="6" key="1">
    <citation type="submission" date="2018-02" db="EMBL/GenBank/DDBJ databases">
        <authorList>
            <person name="Cohen D.B."/>
            <person name="Kent A.D."/>
        </authorList>
    </citation>
    <scope>NUCLEOTIDE SEQUENCE</scope>
</reference>
<evidence type="ECO:0000259" key="5">
    <source>
        <dbReference type="PROSITE" id="PS50994"/>
    </source>
</evidence>
<keyword evidence="1" id="KW-0645">Protease</keyword>
<feature type="compositionally biased region" description="Basic and acidic residues" evidence="4">
    <location>
        <begin position="313"/>
        <end position="328"/>
    </location>
</feature>
<dbReference type="GO" id="GO:0015074">
    <property type="term" value="P:DNA integration"/>
    <property type="evidence" value="ECO:0007669"/>
    <property type="project" value="InterPro"/>
</dbReference>
<evidence type="ECO:0000256" key="2">
    <source>
        <dbReference type="ARBA" id="ARBA00022723"/>
    </source>
</evidence>
<proteinExistence type="predicted"/>
<dbReference type="Gene3D" id="3.30.420.10">
    <property type="entry name" value="Ribonuclease H-like superfamily/Ribonuclease H"/>
    <property type="match status" value="1"/>
</dbReference>
<sequence length="635" mass="73378">MKMWWEFFTSYKAGNLGRVKIGSKSYADIVGICDIYVETNTGYTLKLKDVRHIPDMRLNLIFVSVLDKEGYESHLGNGKWKLYRGMLVLARGKICCTLYKTQVKLCRDVVNVAQDDSTPNLWHRRLAHMSEKGLQILTKKSLIPFAKDQVFQLFKKFHAIVEREKGKSLKCLHTHNGGEYTSNEFENYCSENGIRHEKTVPGTPQHNGVAERINRIIVKKVRYMLRMAKLPKESVERKGCFLRILEDFEKFEKSKSTIEDVFDFSPTSSSSDITINIEVVQVENYDDEPARVDGNDAIDTEDVEQGEQPIPPKMEEPQVMRSTRERRPSTRYPNSEYVLITDEGEPKNYQELQSHKDEQNWMKAMHEEMNYLHKNNIYELVEFPRSKKALKNKWVFKLKKDGEKLVKYKTRLVVKGFNRKQGIDFDEIFSPMIAFLYGNLEEEIYMVQSDGFEAKGKEHRVCRLKKSLYGLKQAPRQWYKKFDSFMVGHGYTRIDVDHCVYVRQFLNDADMTGDLDGRKSTSGDQSRERDALDETVSPRLGFETRRQPQLRRCPLPRPPPSSPTPCRPPPPHVLQGFIQTTTTTTPFTAPYRASRFCFPGNLSSHHSTVWGFPIFTAPYGVSRSCSPPPLIMGPA</sequence>
<protein>
    <recommendedName>
        <fullName evidence="5">Integrase catalytic domain-containing protein</fullName>
    </recommendedName>
</protein>
<feature type="region of interest" description="Disordered" evidence="4">
    <location>
        <begin position="549"/>
        <end position="569"/>
    </location>
</feature>
<feature type="region of interest" description="Disordered" evidence="4">
    <location>
        <begin position="512"/>
        <end position="533"/>
    </location>
</feature>
<dbReference type="AlphaFoldDB" id="A0A2N9GYB5"/>
<feature type="domain" description="Integrase catalytic" evidence="5">
    <location>
        <begin position="149"/>
        <end position="274"/>
    </location>
</feature>